<dbReference type="RefSeq" id="WP_114835014.1">
    <property type="nucleotide sequence ID" value="NZ_LR699117.1"/>
</dbReference>
<dbReference type="EMBL" id="QQAX01000021">
    <property type="protein sequence ID" value="RDI41135.1"/>
    <property type="molecule type" value="Genomic_DNA"/>
</dbReference>
<sequence length="67" mass="8141">MPIIKAKQKQEKEQLRINIERGIYEKIKQYCEWAGVQKYDEFFEQAAEFVFSKDKDWLAINNQNIEK</sequence>
<keyword evidence="2" id="KW-1185">Reference proteome</keyword>
<organism evidence="1 2">
    <name type="scientific">Aquicella lusitana</name>
    <dbReference type="NCBI Taxonomy" id="254246"/>
    <lineage>
        <taxon>Bacteria</taxon>
        <taxon>Pseudomonadati</taxon>
        <taxon>Pseudomonadota</taxon>
        <taxon>Gammaproteobacteria</taxon>
        <taxon>Legionellales</taxon>
        <taxon>Coxiellaceae</taxon>
        <taxon>Aquicella</taxon>
    </lineage>
</organism>
<proteinExistence type="predicted"/>
<name>A0A370GBF8_9COXI</name>
<dbReference type="OrthoDB" id="5641080at2"/>
<dbReference type="Proteomes" id="UP000254720">
    <property type="component" value="Unassembled WGS sequence"/>
</dbReference>
<evidence type="ECO:0000313" key="1">
    <source>
        <dbReference type="EMBL" id="RDI41135.1"/>
    </source>
</evidence>
<accession>A0A370GBF8</accession>
<protein>
    <submittedName>
        <fullName evidence="1">Uncharacterized protein</fullName>
    </submittedName>
</protein>
<reference evidence="1 2" key="1">
    <citation type="submission" date="2018-07" db="EMBL/GenBank/DDBJ databases">
        <title>Genomic Encyclopedia of Type Strains, Phase IV (KMG-IV): sequencing the most valuable type-strain genomes for metagenomic binning, comparative biology and taxonomic classification.</title>
        <authorList>
            <person name="Goeker M."/>
        </authorList>
    </citation>
    <scope>NUCLEOTIDE SEQUENCE [LARGE SCALE GENOMIC DNA]</scope>
    <source>
        <strain evidence="1 2">DSM 16500</strain>
    </source>
</reference>
<evidence type="ECO:0000313" key="2">
    <source>
        <dbReference type="Proteomes" id="UP000254720"/>
    </source>
</evidence>
<dbReference type="AlphaFoldDB" id="A0A370GBF8"/>
<gene>
    <name evidence="1" type="ORF">C8D86_12133</name>
</gene>
<comment type="caution">
    <text evidence="1">The sequence shown here is derived from an EMBL/GenBank/DDBJ whole genome shotgun (WGS) entry which is preliminary data.</text>
</comment>